<sequence length="75" mass="8900">MYYLLISFSLATSQVQMVIEEKLRQMWLMEGDICRSDVLVLQNYSCFPFQRCIYMYEHVITPAPVYFLSMGTRTV</sequence>
<dbReference type="AlphaFoldDB" id="A0A0S3TDV2"/>
<accession>A0A0S3TDV2</accession>
<reference evidence="1" key="1">
    <citation type="journal article" date="2015" name="Sci. Rep.">
        <title>The power of single molecule real-time sequencing technology in the de novo assembly of a eukaryotic genome.</title>
        <authorList>
            <person name="Sakai H."/>
            <person name="Naito K."/>
            <person name="Ogiso-Tanaka E."/>
            <person name="Takahashi Y."/>
            <person name="Iseki K."/>
            <person name="Muto C."/>
            <person name="Satou K."/>
            <person name="Teruya K."/>
            <person name="Shiroma A."/>
            <person name="Shimoji M."/>
            <person name="Hirano T."/>
            <person name="Itoh T."/>
            <person name="Kaga A."/>
            <person name="Tomooka N."/>
        </authorList>
    </citation>
    <scope>NUCLEOTIDE SEQUENCE</scope>
</reference>
<name>A0A0S3TDV2_PHAAN</name>
<protein>
    <submittedName>
        <fullName evidence="1">Uncharacterized protein</fullName>
    </submittedName>
</protein>
<gene>
    <name evidence="1" type="primary">Vigan.UMG017700</name>
    <name evidence="1" type="ORF">VIGAN_UM017700</name>
</gene>
<proteinExistence type="predicted"/>
<organism evidence="1">
    <name type="scientific">Vigna angularis var. angularis</name>
    <dbReference type="NCBI Taxonomy" id="157739"/>
    <lineage>
        <taxon>Eukaryota</taxon>
        <taxon>Viridiplantae</taxon>
        <taxon>Streptophyta</taxon>
        <taxon>Embryophyta</taxon>
        <taxon>Tracheophyta</taxon>
        <taxon>Spermatophyta</taxon>
        <taxon>Magnoliopsida</taxon>
        <taxon>eudicotyledons</taxon>
        <taxon>Gunneridae</taxon>
        <taxon>Pentapetalae</taxon>
        <taxon>rosids</taxon>
        <taxon>fabids</taxon>
        <taxon>Fabales</taxon>
        <taxon>Fabaceae</taxon>
        <taxon>Papilionoideae</taxon>
        <taxon>50 kb inversion clade</taxon>
        <taxon>NPAAA clade</taxon>
        <taxon>indigoferoid/millettioid clade</taxon>
        <taxon>Phaseoleae</taxon>
        <taxon>Vigna</taxon>
    </lineage>
</organism>
<evidence type="ECO:0000313" key="1">
    <source>
        <dbReference type="EMBL" id="BAU03136.1"/>
    </source>
</evidence>
<feature type="non-terminal residue" evidence="1">
    <location>
        <position position="75"/>
    </location>
</feature>
<dbReference type="EMBL" id="AP015091">
    <property type="protein sequence ID" value="BAU03136.1"/>
    <property type="molecule type" value="Genomic_DNA"/>
</dbReference>